<reference evidence="2 3" key="1">
    <citation type="submission" date="2019-08" db="EMBL/GenBank/DDBJ databases">
        <authorList>
            <person name="Chang H.C."/>
            <person name="Mun S.Y."/>
        </authorList>
    </citation>
    <scope>NUCLEOTIDE SEQUENCE [LARGE SCALE GENOMIC DNA]</scope>
    <source>
        <strain evidence="2 3">SK</strain>
    </source>
</reference>
<keyword evidence="1" id="KW-0732">Signal</keyword>
<feature type="chain" id="PRO_5038962150" evidence="1">
    <location>
        <begin position="21"/>
        <end position="214"/>
    </location>
</feature>
<accession>A0A7H1MM83</accession>
<proteinExistence type="predicted"/>
<name>A0A7H1MM83_9LACO</name>
<organism evidence="2 3">
    <name type="scientific">Weissella koreensis</name>
    <dbReference type="NCBI Taxonomy" id="165096"/>
    <lineage>
        <taxon>Bacteria</taxon>
        <taxon>Bacillati</taxon>
        <taxon>Bacillota</taxon>
        <taxon>Bacilli</taxon>
        <taxon>Lactobacillales</taxon>
        <taxon>Lactobacillaceae</taxon>
        <taxon>Weissella</taxon>
    </lineage>
</organism>
<dbReference type="AlphaFoldDB" id="A0A7H1MM83"/>
<protein>
    <submittedName>
        <fullName evidence="2">Uncharacterized protein</fullName>
    </submittedName>
</protein>
<feature type="signal peptide" evidence="1">
    <location>
        <begin position="1"/>
        <end position="20"/>
    </location>
</feature>
<evidence type="ECO:0000256" key="1">
    <source>
        <dbReference type="SAM" id="SignalP"/>
    </source>
</evidence>
<evidence type="ECO:0000313" key="3">
    <source>
        <dbReference type="Proteomes" id="UP000516446"/>
    </source>
</evidence>
<dbReference type="Proteomes" id="UP000516446">
    <property type="component" value="Chromosome"/>
</dbReference>
<keyword evidence="3" id="KW-1185">Reference proteome</keyword>
<dbReference type="RefSeq" id="WP_104914608.1">
    <property type="nucleotide sequence ID" value="NZ_CP026847.1"/>
</dbReference>
<gene>
    <name evidence="2" type="ORF">FY536_04505</name>
</gene>
<evidence type="ECO:0000313" key="2">
    <source>
        <dbReference type="EMBL" id="QNT64569.1"/>
    </source>
</evidence>
<sequence>MKKNNIILLTIASMTIVSLATPITSTMFSNPTTVSASQGASVTMDKYKAGHSIFGDFNGNVKDIYLAKNGTVIKSTIATIRDDNSYSISVDAKLDKDLVENGGSYTLVAYGPNNSVIAQSAFNNDAPSTTSEIKNVNYDKKSGLLTGNVDYAVKNIKISADGYSYNEEATITNGTFSINVSDDFYHDMKFGNHVVLIEGLDSSLNTIAQTTYSL</sequence>
<dbReference type="EMBL" id="CP043431">
    <property type="protein sequence ID" value="QNT64569.1"/>
    <property type="molecule type" value="Genomic_DNA"/>
</dbReference>